<organism evidence="1 2">
    <name type="scientific">Methylobacterium thuringiense</name>
    <dbReference type="NCBI Taxonomy" id="1003091"/>
    <lineage>
        <taxon>Bacteria</taxon>
        <taxon>Pseudomonadati</taxon>
        <taxon>Pseudomonadota</taxon>
        <taxon>Alphaproteobacteria</taxon>
        <taxon>Hyphomicrobiales</taxon>
        <taxon>Methylobacteriaceae</taxon>
        <taxon>Methylobacterium</taxon>
    </lineage>
</organism>
<keyword evidence="2" id="KW-1185">Reference proteome</keyword>
<dbReference type="Proteomes" id="UP001055101">
    <property type="component" value="Unassembled WGS sequence"/>
</dbReference>
<sequence length="148" mass="16181">MTDLCMDACDEAVLFANADWQLSAEGLEHRATGYFIERAALSARRGDGLWAWPLQLAEKSWCTPRLFREAFLVALDRFGLAADAALARSFAIGFGMRPAQGSRDGFVVLADLIRPKSTARKRPAEAKVAQRQPVRDRVGEPVAVCASA</sequence>
<name>A0ABQ4TLN3_9HYPH</name>
<evidence type="ECO:0000313" key="2">
    <source>
        <dbReference type="Proteomes" id="UP001055101"/>
    </source>
</evidence>
<dbReference type="EMBL" id="BPRA01000008">
    <property type="protein sequence ID" value="GJE55502.1"/>
    <property type="molecule type" value="Genomic_DNA"/>
</dbReference>
<reference evidence="1" key="2">
    <citation type="submission" date="2021-08" db="EMBL/GenBank/DDBJ databases">
        <authorList>
            <person name="Tani A."/>
            <person name="Ola A."/>
            <person name="Ogura Y."/>
            <person name="Katsura K."/>
            <person name="Hayashi T."/>
        </authorList>
    </citation>
    <scope>NUCLEOTIDE SEQUENCE</scope>
    <source>
        <strain evidence="1">DSM 23674</strain>
    </source>
</reference>
<reference evidence="1" key="1">
    <citation type="journal article" date="2021" name="Front. Microbiol.">
        <title>Comprehensive Comparative Genomics and Phenotyping of Methylobacterium Species.</title>
        <authorList>
            <person name="Alessa O."/>
            <person name="Ogura Y."/>
            <person name="Fujitani Y."/>
            <person name="Takami H."/>
            <person name="Hayashi T."/>
            <person name="Sahin N."/>
            <person name="Tani A."/>
        </authorList>
    </citation>
    <scope>NUCLEOTIDE SEQUENCE</scope>
    <source>
        <strain evidence="1">DSM 23674</strain>
    </source>
</reference>
<gene>
    <name evidence="1" type="ORF">EKPJFOCH_1993</name>
</gene>
<accession>A0ABQ4TLN3</accession>
<evidence type="ECO:0000313" key="1">
    <source>
        <dbReference type="EMBL" id="GJE55502.1"/>
    </source>
</evidence>
<comment type="caution">
    <text evidence="1">The sequence shown here is derived from an EMBL/GenBank/DDBJ whole genome shotgun (WGS) entry which is preliminary data.</text>
</comment>
<dbReference type="RefSeq" id="WP_147821747.1">
    <property type="nucleotide sequence ID" value="NZ_BPRA01000008.1"/>
</dbReference>
<proteinExistence type="predicted"/>
<protein>
    <submittedName>
        <fullName evidence="1">Uncharacterized protein</fullName>
    </submittedName>
</protein>